<dbReference type="EMBL" id="CM039429">
    <property type="protein sequence ID" value="KAI4346483.1"/>
    <property type="molecule type" value="Genomic_DNA"/>
</dbReference>
<proteinExistence type="predicted"/>
<dbReference type="Proteomes" id="UP000828941">
    <property type="component" value="Chromosome 4"/>
</dbReference>
<sequence>MALSSAWTAKQNKMFENALAMYEKDSPDWWQKLAGAVGGKTVEEVKIHYQKLVEDVKLIENGQVPLPSYRNIASGTNKPYNFMGEQQRMKNLSLH</sequence>
<evidence type="ECO:0000313" key="2">
    <source>
        <dbReference type="Proteomes" id="UP000828941"/>
    </source>
</evidence>
<gene>
    <name evidence="1" type="ORF">L6164_007375</name>
</gene>
<evidence type="ECO:0000313" key="1">
    <source>
        <dbReference type="EMBL" id="KAI4346483.1"/>
    </source>
</evidence>
<comment type="caution">
    <text evidence="1">The sequence shown here is derived from an EMBL/GenBank/DDBJ whole genome shotgun (WGS) entry which is preliminary data.</text>
</comment>
<accession>A0ACB9PDC0</accession>
<organism evidence="1 2">
    <name type="scientific">Bauhinia variegata</name>
    <name type="common">Purple orchid tree</name>
    <name type="synonym">Phanera variegata</name>
    <dbReference type="NCBI Taxonomy" id="167791"/>
    <lineage>
        <taxon>Eukaryota</taxon>
        <taxon>Viridiplantae</taxon>
        <taxon>Streptophyta</taxon>
        <taxon>Embryophyta</taxon>
        <taxon>Tracheophyta</taxon>
        <taxon>Spermatophyta</taxon>
        <taxon>Magnoliopsida</taxon>
        <taxon>eudicotyledons</taxon>
        <taxon>Gunneridae</taxon>
        <taxon>Pentapetalae</taxon>
        <taxon>rosids</taxon>
        <taxon>fabids</taxon>
        <taxon>Fabales</taxon>
        <taxon>Fabaceae</taxon>
        <taxon>Cercidoideae</taxon>
        <taxon>Cercideae</taxon>
        <taxon>Bauhiniinae</taxon>
        <taxon>Bauhinia</taxon>
    </lineage>
</organism>
<keyword evidence="2" id="KW-1185">Reference proteome</keyword>
<name>A0ACB9PDC0_BAUVA</name>
<reference evidence="1 2" key="1">
    <citation type="journal article" date="2022" name="DNA Res.">
        <title>Chromosomal-level genome assembly of the orchid tree Bauhinia variegata (Leguminosae; Cercidoideae) supports the allotetraploid origin hypothesis of Bauhinia.</title>
        <authorList>
            <person name="Zhong Y."/>
            <person name="Chen Y."/>
            <person name="Zheng D."/>
            <person name="Pang J."/>
            <person name="Liu Y."/>
            <person name="Luo S."/>
            <person name="Meng S."/>
            <person name="Qian L."/>
            <person name="Wei D."/>
            <person name="Dai S."/>
            <person name="Zhou R."/>
        </authorList>
    </citation>
    <scope>NUCLEOTIDE SEQUENCE [LARGE SCALE GENOMIC DNA]</scope>
    <source>
        <strain evidence="1">BV-YZ2020</strain>
    </source>
</reference>
<protein>
    <submittedName>
        <fullName evidence="1">Uncharacterized protein</fullName>
    </submittedName>
</protein>